<evidence type="ECO:0000313" key="2">
    <source>
        <dbReference type="Proteomes" id="UP000789525"/>
    </source>
</evidence>
<reference evidence="1" key="1">
    <citation type="submission" date="2021-06" db="EMBL/GenBank/DDBJ databases">
        <authorList>
            <person name="Kallberg Y."/>
            <person name="Tangrot J."/>
            <person name="Rosling A."/>
        </authorList>
    </citation>
    <scope>NUCLEOTIDE SEQUENCE</scope>
    <source>
        <strain evidence="1">CL356</strain>
    </source>
</reference>
<accession>A0ACA9R9S7</accession>
<organism evidence="1 2">
    <name type="scientific">Acaulospora colombiana</name>
    <dbReference type="NCBI Taxonomy" id="27376"/>
    <lineage>
        <taxon>Eukaryota</taxon>
        <taxon>Fungi</taxon>
        <taxon>Fungi incertae sedis</taxon>
        <taxon>Mucoromycota</taxon>
        <taxon>Glomeromycotina</taxon>
        <taxon>Glomeromycetes</taxon>
        <taxon>Diversisporales</taxon>
        <taxon>Acaulosporaceae</taxon>
        <taxon>Acaulospora</taxon>
    </lineage>
</organism>
<dbReference type="Proteomes" id="UP000789525">
    <property type="component" value="Unassembled WGS sequence"/>
</dbReference>
<dbReference type="EMBL" id="CAJVPT010073965">
    <property type="protein sequence ID" value="CAG8783605.1"/>
    <property type="molecule type" value="Genomic_DNA"/>
</dbReference>
<evidence type="ECO:0000313" key="1">
    <source>
        <dbReference type="EMBL" id="CAG8783605.1"/>
    </source>
</evidence>
<keyword evidence="2" id="KW-1185">Reference proteome</keyword>
<gene>
    <name evidence="1" type="ORF">ACOLOM_LOCUS14437</name>
</gene>
<name>A0ACA9R9S7_9GLOM</name>
<feature type="non-terminal residue" evidence="1">
    <location>
        <position position="1"/>
    </location>
</feature>
<feature type="non-terminal residue" evidence="1">
    <location>
        <position position="42"/>
    </location>
</feature>
<comment type="caution">
    <text evidence="1">The sequence shown here is derived from an EMBL/GenBank/DDBJ whole genome shotgun (WGS) entry which is preliminary data.</text>
</comment>
<sequence>TDLSSHDSDTDTTITLTQRVDASLPGPPRQLQTLDIVQIFSN</sequence>
<proteinExistence type="predicted"/>
<protein>
    <submittedName>
        <fullName evidence="1">2900_t:CDS:1</fullName>
    </submittedName>
</protein>